<dbReference type="GO" id="GO:0005886">
    <property type="term" value="C:plasma membrane"/>
    <property type="evidence" value="ECO:0007669"/>
    <property type="project" value="TreeGrafter"/>
</dbReference>
<dbReference type="PRINTS" id="PR00260">
    <property type="entry name" value="CHEMTRNSDUCR"/>
</dbReference>
<dbReference type="AlphaFoldDB" id="A0AAX2AEV7"/>
<dbReference type="PANTHER" id="PTHR43531">
    <property type="entry name" value="PROTEIN ICFG"/>
    <property type="match status" value="1"/>
</dbReference>
<dbReference type="CDD" id="cd11386">
    <property type="entry name" value="MCP_signal"/>
    <property type="match status" value="1"/>
</dbReference>
<dbReference type="SUPFAM" id="SSF58104">
    <property type="entry name" value="Methyl-accepting chemotaxis protein (MCP) signaling domain"/>
    <property type="match status" value="1"/>
</dbReference>
<dbReference type="RefSeq" id="WP_129085774.1">
    <property type="nucleotide sequence ID" value="NZ_NXID01000038.1"/>
</dbReference>
<comment type="similarity">
    <text evidence="2">Belongs to the methyl-accepting chemotaxis (MCP) protein family.</text>
</comment>
<dbReference type="GO" id="GO:0007165">
    <property type="term" value="P:signal transduction"/>
    <property type="evidence" value="ECO:0007669"/>
    <property type="project" value="UniProtKB-KW"/>
</dbReference>
<dbReference type="InterPro" id="IPR004090">
    <property type="entry name" value="Chemotax_Me-accpt_rcpt"/>
</dbReference>
<dbReference type="InterPro" id="IPR032255">
    <property type="entry name" value="HBM"/>
</dbReference>
<feature type="region of interest" description="Disordered" evidence="5">
    <location>
        <begin position="721"/>
        <end position="742"/>
    </location>
</feature>
<dbReference type="EMBL" id="NXID01000038">
    <property type="protein sequence ID" value="RXK15115.1"/>
    <property type="molecule type" value="Genomic_DNA"/>
</dbReference>
<keyword evidence="6" id="KW-1133">Transmembrane helix</keyword>
<accession>A0AAX2AEV7</accession>
<dbReference type="GO" id="GO:0006935">
    <property type="term" value="P:chemotaxis"/>
    <property type="evidence" value="ECO:0007669"/>
    <property type="project" value="UniProtKB-KW"/>
</dbReference>
<evidence type="ECO:0000256" key="5">
    <source>
        <dbReference type="SAM" id="MobiDB-lite"/>
    </source>
</evidence>
<feature type="coiled-coil region" evidence="4">
    <location>
        <begin position="233"/>
        <end position="260"/>
    </location>
</feature>
<proteinExistence type="inferred from homology"/>
<keyword evidence="9" id="KW-1185">Reference proteome</keyword>
<dbReference type="Pfam" id="PF00015">
    <property type="entry name" value="MCPsignal"/>
    <property type="match status" value="1"/>
</dbReference>
<protein>
    <submittedName>
        <fullName evidence="8">Chemotaxis protein</fullName>
    </submittedName>
</protein>
<keyword evidence="6" id="KW-0812">Transmembrane</keyword>
<evidence type="ECO:0000256" key="2">
    <source>
        <dbReference type="ARBA" id="ARBA00029447"/>
    </source>
</evidence>
<evidence type="ECO:0000256" key="3">
    <source>
        <dbReference type="PROSITE-ProRule" id="PRU00284"/>
    </source>
</evidence>
<organism evidence="8 9">
    <name type="scientific">Malaciobacter mytili LMG 24559</name>
    <dbReference type="NCBI Taxonomy" id="1032238"/>
    <lineage>
        <taxon>Bacteria</taxon>
        <taxon>Pseudomonadati</taxon>
        <taxon>Campylobacterota</taxon>
        <taxon>Epsilonproteobacteria</taxon>
        <taxon>Campylobacterales</taxon>
        <taxon>Arcobacteraceae</taxon>
        <taxon>Malaciobacter</taxon>
    </lineage>
</organism>
<evidence type="ECO:0000256" key="1">
    <source>
        <dbReference type="ARBA" id="ARBA00022500"/>
    </source>
</evidence>
<keyword evidence="3" id="KW-0807">Transducer</keyword>
<dbReference type="PANTHER" id="PTHR43531:SF11">
    <property type="entry name" value="METHYL-ACCEPTING CHEMOTAXIS PROTEIN 3"/>
    <property type="match status" value="1"/>
</dbReference>
<dbReference type="GO" id="GO:0004888">
    <property type="term" value="F:transmembrane signaling receptor activity"/>
    <property type="evidence" value="ECO:0007669"/>
    <property type="project" value="InterPro"/>
</dbReference>
<dbReference type="SMART" id="SM01358">
    <property type="entry name" value="HBM"/>
    <property type="match status" value="1"/>
</dbReference>
<sequence>MSIKNKLIALSSVVLIGFLTLFALEEYSISQMHKLGMAETLTEKLKVNQLELRKNEKDFLTRKNLKYEKKLFEVYENMQKDIDSLTTILEETGIETKHNKEFSSIVKEYKDIFSKLANTQKTIGLTPKDGLYGSLRHSVHKVQEIAKNANDYKLLALVYELRKEEKDFMLRFDKKYIDRFIKKLDKLIETTTNEEIVPYLKAYKNDFLALTENEVIKGLNEKEGLLGQLRETIYKTEASIENMEKLLQEELEQKESFINTLAIFLTVSIVFIIMSILFFIGKSIIKALKEFEEGLIGFFKYLNNETNEVKLLKDSGKDEIANMSKIINLNITKTKTALEEDRILIENTTQVALKIKEGYLNNKITATTNNRSLNELKNVINEMLQNLSANISNILEVLTSYTNHDYRPKVETSNIKGEILNLCENTNKLGSAVTTLLQENKKIGIDLKNSASKLLTDMEKLSQGSNSTAASLEETAAALEEITSTIINNNVSIQEMTKLANEVTKDVKVGENEAINTTKAMDEINEQVSAINDAITVIDQIAFQTNILSLNAAVEAATAGEAGRGFAVVAQEVRNLASRSAEAAKEIKSLVETATLKANQGKKISDIMITGYSKLNTNISSTLRIIGDVANASKEQQSGIEQINDAITQLDQQTQRNASIAVETKSIAEDTNNIAINIVNEVDKKEFDKKHEILDTLKQVEKKQTSQEVLKKTSKPLEIKKEIKKPQIKNTTSSSDDEWESF</sequence>
<feature type="transmembrane region" description="Helical" evidence="6">
    <location>
        <begin position="257"/>
        <end position="280"/>
    </location>
</feature>
<dbReference type="Proteomes" id="UP000290092">
    <property type="component" value="Unassembled WGS sequence"/>
</dbReference>
<feature type="domain" description="Methyl-accepting transducer" evidence="7">
    <location>
        <begin position="443"/>
        <end position="672"/>
    </location>
</feature>
<comment type="caution">
    <text evidence="8">The sequence shown here is derived from an EMBL/GenBank/DDBJ whole genome shotgun (WGS) entry which is preliminary data.</text>
</comment>
<dbReference type="PROSITE" id="PS50111">
    <property type="entry name" value="CHEMOTAXIS_TRANSDUC_2"/>
    <property type="match status" value="1"/>
</dbReference>
<evidence type="ECO:0000313" key="9">
    <source>
        <dbReference type="Proteomes" id="UP000290092"/>
    </source>
</evidence>
<dbReference type="SMART" id="SM00283">
    <property type="entry name" value="MA"/>
    <property type="match status" value="1"/>
</dbReference>
<reference evidence="8 9" key="1">
    <citation type="submission" date="2017-09" db="EMBL/GenBank/DDBJ databases">
        <title>Genomics of the genus Arcobacter.</title>
        <authorList>
            <person name="Perez-Cataluna A."/>
            <person name="Figueras M.J."/>
            <person name="Salas-Masso N."/>
        </authorList>
    </citation>
    <scope>NUCLEOTIDE SEQUENCE [LARGE SCALE GENOMIC DNA]</scope>
    <source>
        <strain evidence="8 9">CECT 7386</strain>
    </source>
</reference>
<dbReference type="InterPro" id="IPR051310">
    <property type="entry name" value="MCP_chemotaxis"/>
</dbReference>
<dbReference type="InterPro" id="IPR004089">
    <property type="entry name" value="MCPsignal_dom"/>
</dbReference>
<evidence type="ECO:0000256" key="4">
    <source>
        <dbReference type="SAM" id="Coils"/>
    </source>
</evidence>
<name>A0AAX2AEV7_9BACT</name>
<evidence type="ECO:0000259" key="7">
    <source>
        <dbReference type="PROSITE" id="PS50111"/>
    </source>
</evidence>
<dbReference type="Gene3D" id="1.10.287.950">
    <property type="entry name" value="Methyl-accepting chemotaxis protein"/>
    <property type="match status" value="1"/>
</dbReference>
<keyword evidence="6" id="KW-0472">Membrane</keyword>
<keyword evidence="4" id="KW-0175">Coiled coil</keyword>
<gene>
    <name evidence="8" type="ORF">CP985_10205</name>
</gene>
<evidence type="ECO:0000313" key="8">
    <source>
        <dbReference type="EMBL" id="RXK15115.1"/>
    </source>
</evidence>
<keyword evidence="1" id="KW-0145">Chemotaxis</keyword>
<evidence type="ECO:0000256" key="6">
    <source>
        <dbReference type="SAM" id="Phobius"/>
    </source>
</evidence>